<evidence type="ECO:0000313" key="14">
    <source>
        <dbReference type="Proteomes" id="UP000887575"/>
    </source>
</evidence>
<evidence type="ECO:0000256" key="3">
    <source>
        <dbReference type="ARBA" id="ARBA00012544"/>
    </source>
</evidence>
<dbReference type="PROSITE" id="PS00375">
    <property type="entry name" value="UDPGT"/>
    <property type="match status" value="1"/>
</dbReference>
<keyword evidence="4 11" id="KW-0328">Glycosyltransferase</keyword>
<dbReference type="Gene3D" id="3.40.50.2000">
    <property type="entry name" value="Glycogen Phosphorylase B"/>
    <property type="match status" value="1"/>
</dbReference>
<dbReference type="CDD" id="cd03784">
    <property type="entry name" value="GT1_Gtf-like"/>
    <property type="match status" value="1"/>
</dbReference>
<keyword evidence="9 12" id="KW-0472">Membrane</keyword>
<evidence type="ECO:0000256" key="7">
    <source>
        <dbReference type="ARBA" id="ARBA00022729"/>
    </source>
</evidence>
<dbReference type="Pfam" id="PF00201">
    <property type="entry name" value="UDPGT"/>
    <property type="match status" value="1"/>
</dbReference>
<keyword evidence="8 12" id="KW-1133">Transmembrane helix</keyword>
<dbReference type="Proteomes" id="UP000887575">
    <property type="component" value="Unassembled WGS sequence"/>
</dbReference>
<accession>A0AAF3FBG9</accession>
<feature type="signal peptide" evidence="13">
    <location>
        <begin position="1"/>
        <end position="18"/>
    </location>
</feature>
<sequence length="536" mass="60148">MLYPLIVWAFLCLQQVSGKNVLVYSTTIGHSHVKFHNKLADLLVDAGHKVVILLSEQNPNIKIGETKAEVITVPASEETIAIQDAGEKATLVGFWTSDIHDLSSAISVFNEISNMATSQCRKTLAFPGLFDRLKQHEFDVALSESWDLCGFGLFYQLGITKYAVTMTNHLEEGAAAILGVPNALSWVPAVEMGTTPKMSFMERIQNLRAAHISHEIYDLLINNMQSIFDAKYEEFASFRDLLANSSLIFTNSDPLIDFPRPTLHKVIDLGGITVPPRFNNLTSDWEKILSRRSRTVLVSFGTVAKAFAMPDDYKKGIMGAMDEFPDVTFIMKYERPEDGLDGERKNVVLTRWMPQNELLGDDRVVALITHCGAASMHEAAARAIPVVAIPLFHDQMRNARLIENAGFGVIFDKMKLGDKGALAEAIREVIDTKKYKKRADEVSGMIQNRPFTSEELFVKNVEFLAAHGPLKNLDPYSRKMGWLEYYNADIVLAAFGGIVFILIAFALCLCLVCFFIQQRRTKYRRCDDPDDYFLHS</sequence>
<feature type="chain" id="PRO_5041976481" description="glucuronosyltransferase" evidence="13">
    <location>
        <begin position="19"/>
        <end position="536"/>
    </location>
</feature>
<evidence type="ECO:0000256" key="12">
    <source>
        <dbReference type="SAM" id="Phobius"/>
    </source>
</evidence>
<evidence type="ECO:0000256" key="8">
    <source>
        <dbReference type="ARBA" id="ARBA00022989"/>
    </source>
</evidence>
<dbReference type="InterPro" id="IPR035595">
    <property type="entry name" value="UDP_glycos_trans_CS"/>
</dbReference>
<dbReference type="FunFam" id="3.40.50.2000:FF:000038">
    <property type="entry name" value="UDP-GlucuronosylTransferase"/>
    <property type="match status" value="1"/>
</dbReference>
<evidence type="ECO:0000256" key="2">
    <source>
        <dbReference type="ARBA" id="ARBA00009995"/>
    </source>
</evidence>
<keyword evidence="6 12" id="KW-0812">Transmembrane</keyword>
<dbReference type="EC" id="2.4.1.17" evidence="3"/>
<dbReference type="GO" id="GO:0016020">
    <property type="term" value="C:membrane"/>
    <property type="evidence" value="ECO:0007669"/>
    <property type="project" value="UniProtKB-SubCell"/>
</dbReference>
<evidence type="ECO:0000256" key="1">
    <source>
        <dbReference type="ARBA" id="ARBA00004167"/>
    </source>
</evidence>
<evidence type="ECO:0000256" key="4">
    <source>
        <dbReference type="ARBA" id="ARBA00022676"/>
    </source>
</evidence>
<evidence type="ECO:0000256" key="13">
    <source>
        <dbReference type="SAM" id="SignalP"/>
    </source>
</evidence>
<evidence type="ECO:0000256" key="6">
    <source>
        <dbReference type="ARBA" id="ARBA00022692"/>
    </source>
</evidence>
<dbReference type="PANTHER" id="PTHR48043:SF23">
    <property type="entry name" value="UDP-GLUCURONOSYLTRANSFERASE"/>
    <property type="match status" value="1"/>
</dbReference>
<protein>
    <recommendedName>
        <fullName evidence="3">glucuronosyltransferase</fullName>
        <ecNumber evidence="3">2.4.1.17</ecNumber>
    </recommendedName>
</protein>
<comment type="subcellular location">
    <subcellularLocation>
        <location evidence="1">Membrane</location>
        <topology evidence="1">Single-pass membrane protein</topology>
    </subcellularLocation>
</comment>
<keyword evidence="7 13" id="KW-0732">Signal</keyword>
<evidence type="ECO:0000256" key="9">
    <source>
        <dbReference type="ARBA" id="ARBA00023136"/>
    </source>
</evidence>
<dbReference type="InterPro" id="IPR002213">
    <property type="entry name" value="UDP_glucos_trans"/>
</dbReference>
<evidence type="ECO:0000256" key="10">
    <source>
        <dbReference type="ARBA" id="ARBA00047475"/>
    </source>
</evidence>
<organism evidence="14 15">
    <name type="scientific">Mesorhabditis belari</name>
    <dbReference type="NCBI Taxonomy" id="2138241"/>
    <lineage>
        <taxon>Eukaryota</taxon>
        <taxon>Metazoa</taxon>
        <taxon>Ecdysozoa</taxon>
        <taxon>Nematoda</taxon>
        <taxon>Chromadorea</taxon>
        <taxon>Rhabditida</taxon>
        <taxon>Rhabditina</taxon>
        <taxon>Rhabditomorpha</taxon>
        <taxon>Rhabditoidea</taxon>
        <taxon>Rhabditidae</taxon>
        <taxon>Mesorhabditinae</taxon>
        <taxon>Mesorhabditis</taxon>
    </lineage>
</organism>
<evidence type="ECO:0000256" key="11">
    <source>
        <dbReference type="RuleBase" id="RU003718"/>
    </source>
</evidence>
<proteinExistence type="inferred from homology"/>
<evidence type="ECO:0000313" key="15">
    <source>
        <dbReference type="WBParaSite" id="MBELARI_LOCUS4300.1"/>
    </source>
</evidence>
<dbReference type="InterPro" id="IPR050271">
    <property type="entry name" value="UDP-glycosyltransferase"/>
</dbReference>
<comment type="similarity">
    <text evidence="2 11">Belongs to the UDP-glycosyltransferase family.</text>
</comment>
<dbReference type="PANTHER" id="PTHR48043">
    <property type="entry name" value="EG:EG0003.4 PROTEIN-RELATED"/>
    <property type="match status" value="1"/>
</dbReference>
<feature type="transmembrane region" description="Helical" evidence="12">
    <location>
        <begin position="490"/>
        <end position="516"/>
    </location>
</feature>
<reference evidence="15" key="1">
    <citation type="submission" date="2024-02" db="UniProtKB">
        <authorList>
            <consortium name="WormBaseParasite"/>
        </authorList>
    </citation>
    <scope>IDENTIFICATION</scope>
</reference>
<evidence type="ECO:0000256" key="5">
    <source>
        <dbReference type="ARBA" id="ARBA00022679"/>
    </source>
</evidence>
<comment type="catalytic activity">
    <reaction evidence="10">
        <text>glucuronate acceptor + UDP-alpha-D-glucuronate = acceptor beta-D-glucuronoside + UDP + H(+)</text>
        <dbReference type="Rhea" id="RHEA:21032"/>
        <dbReference type="ChEBI" id="CHEBI:15378"/>
        <dbReference type="ChEBI" id="CHEBI:58052"/>
        <dbReference type="ChEBI" id="CHEBI:58223"/>
        <dbReference type="ChEBI" id="CHEBI:132367"/>
        <dbReference type="ChEBI" id="CHEBI:132368"/>
        <dbReference type="EC" id="2.4.1.17"/>
    </reaction>
</comment>
<keyword evidence="14" id="KW-1185">Reference proteome</keyword>
<keyword evidence="5 11" id="KW-0808">Transferase</keyword>
<dbReference type="WBParaSite" id="MBELARI_LOCUS4300.1">
    <property type="protein sequence ID" value="MBELARI_LOCUS4300.1"/>
    <property type="gene ID" value="MBELARI_LOCUS4300"/>
</dbReference>
<dbReference type="GO" id="GO:0015020">
    <property type="term" value="F:glucuronosyltransferase activity"/>
    <property type="evidence" value="ECO:0007669"/>
    <property type="project" value="UniProtKB-EC"/>
</dbReference>
<name>A0AAF3FBG9_9BILA</name>
<dbReference type="AlphaFoldDB" id="A0AAF3FBG9"/>
<dbReference type="SUPFAM" id="SSF53756">
    <property type="entry name" value="UDP-Glycosyltransferase/glycogen phosphorylase"/>
    <property type="match status" value="1"/>
</dbReference>